<dbReference type="InParanoid" id="A0A0D2HY92"/>
<sequence>MSEMTDYLLLLAGMGLVTYLPRWLPLHYLSRSSFPEWFVRWLELIPAAILSAILLPALILDGEPRHLDLLRPEFFVALPTFAFAWWKRSLGGTVVVGMLLFWLAGKIEPQMFGWL</sequence>
<feature type="transmembrane region" description="Helical" evidence="1">
    <location>
        <begin position="44"/>
        <end position="62"/>
    </location>
</feature>
<gene>
    <name evidence="2" type="ORF">X474_03760</name>
</gene>
<evidence type="ECO:0000256" key="1">
    <source>
        <dbReference type="SAM" id="Phobius"/>
    </source>
</evidence>
<name>A0A0D2HY92_9BACT</name>
<protein>
    <submittedName>
        <fullName evidence="2">Branched-chain amino acid transport</fullName>
    </submittedName>
</protein>
<keyword evidence="1" id="KW-0812">Transmembrane</keyword>
<evidence type="ECO:0000313" key="2">
    <source>
        <dbReference type="EMBL" id="KIX15288.1"/>
    </source>
</evidence>
<keyword evidence="1" id="KW-1133">Transmembrane helix</keyword>
<feature type="transmembrane region" description="Helical" evidence="1">
    <location>
        <begin position="74"/>
        <end position="104"/>
    </location>
</feature>
<evidence type="ECO:0000313" key="3">
    <source>
        <dbReference type="Proteomes" id="UP000032233"/>
    </source>
</evidence>
<proteinExistence type="predicted"/>
<dbReference type="PATRIC" id="fig|1429043.3.peg.800"/>
<dbReference type="Proteomes" id="UP000032233">
    <property type="component" value="Unassembled WGS sequence"/>
</dbReference>
<accession>A0A0D2HY92</accession>
<comment type="caution">
    <text evidence="2">The sequence shown here is derived from an EMBL/GenBank/DDBJ whole genome shotgun (WGS) entry which is preliminary data.</text>
</comment>
<organism evidence="2 3">
    <name type="scientific">Dethiosulfatarculus sandiegensis</name>
    <dbReference type="NCBI Taxonomy" id="1429043"/>
    <lineage>
        <taxon>Bacteria</taxon>
        <taxon>Pseudomonadati</taxon>
        <taxon>Thermodesulfobacteriota</taxon>
        <taxon>Desulfarculia</taxon>
        <taxon>Desulfarculales</taxon>
        <taxon>Desulfarculaceae</taxon>
        <taxon>Dethiosulfatarculus</taxon>
    </lineage>
</organism>
<keyword evidence="3" id="KW-1185">Reference proteome</keyword>
<dbReference type="InterPro" id="IPR008407">
    <property type="entry name" value="Brnchd-chn_aa_trnsp_AzlD"/>
</dbReference>
<keyword evidence="1" id="KW-0472">Membrane</keyword>
<feature type="transmembrane region" description="Helical" evidence="1">
    <location>
        <begin position="7"/>
        <end position="24"/>
    </location>
</feature>
<dbReference type="AlphaFoldDB" id="A0A0D2HY92"/>
<dbReference type="Pfam" id="PF05437">
    <property type="entry name" value="AzlD"/>
    <property type="match status" value="1"/>
</dbReference>
<reference evidence="2 3" key="1">
    <citation type="submission" date="2013-11" db="EMBL/GenBank/DDBJ databases">
        <title>Metagenomic analysis of a methanogenic consortium involved in long chain n-alkane degradation.</title>
        <authorList>
            <person name="Davidova I.A."/>
            <person name="Callaghan A.V."/>
            <person name="Wawrik B."/>
            <person name="Pruitt S."/>
            <person name="Marks C."/>
            <person name="Duncan K.E."/>
            <person name="Suflita J.M."/>
        </authorList>
    </citation>
    <scope>NUCLEOTIDE SEQUENCE [LARGE SCALE GENOMIC DNA]</scope>
    <source>
        <strain evidence="2 3">SPR</strain>
    </source>
</reference>
<dbReference type="STRING" id="1429043.X474_03760"/>
<dbReference type="EMBL" id="AZAC01000003">
    <property type="protein sequence ID" value="KIX15288.1"/>
    <property type="molecule type" value="Genomic_DNA"/>
</dbReference>